<evidence type="ECO:0000313" key="2">
    <source>
        <dbReference type="EMBL" id="PNW82812.1"/>
    </source>
</evidence>
<dbReference type="PaxDb" id="3055-EDO97310"/>
<dbReference type="GeneID" id="5727153"/>
<proteinExistence type="predicted"/>
<sequence length="173" mass="18571">MARNSRYCSPVVYSCSAAVAACPKTTADGGNDESPPTKTKTATASATLTPEEMEELMAKVTAAAHHAATAALHEYTTGEQYRLFRAILGWESLSRFTMSQLGRVVSAIPYPALGYETTARVMDQCFALNAWEGEQLLQGVSRLGHAVSSNSGWHSITVWSPSAARRCAAVRRG</sequence>
<dbReference type="KEGG" id="cre:CHLRE_06g295301v5"/>
<organism evidence="2 3">
    <name type="scientific">Chlamydomonas reinhardtii</name>
    <name type="common">Chlamydomonas smithii</name>
    <dbReference type="NCBI Taxonomy" id="3055"/>
    <lineage>
        <taxon>Eukaryota</taxon>
        <taxon>Viridiplantae</taxon>
        <taxon>Chlorophyta</taxon>
        <taxon>core chlorophytes</taxon>
        <taxon>Chlorophyceae</taxon>
        <taxon>CS clade</taxon>
        <taxon>Chlamydomonadales</taxon>
        <taxon>Chlamydomonadaceae</taxon>
        <taxon>Chlamydomonas</taxon>
    </lineage>
</organism>
<feature type="region of interest" description="Disordered" evidence="1">
    <location>
        <begin position="26"/>
        <end position="45"/>
    </location>
</feature>
<dbReference type="InParanoid" id="A0A2K3DQJ4"/>
<dbReference type="EMBL" id="CM008967">
    <property type="protein sequence ID" value="PNW82812.1"/>
    <property type="molecule type" value="Genomic_DNA"/>
</dbReference>
<feature type="compositionally biased region" description="Low complexity" evidence="1">
    <location>
        <begin position="34"/>
        <end position="45"/>
    </location>
</feature>
<dbReference type="Gramene" id="PNW82812">
    <property type="protein sequence ID" value="PNW82812"/>
    <property type="gene ID" value="CHLRE_06g295301v5"/>
</dbReference>
<name>A0A2K3DQJ4_CHLRE</name>
<accession>A0A2K3DQJ4</accession>
<evidence type="ECO:0000256" key="1">
    <source>
        <dbReference type="SAM" id="MobiDB-lite"/>
    </source>
</evidence>
<protein>
    <submittedName>
        <fullName evidence="2">Uncharacterized protein</fullName>
    </submittedName>
</protein>
<keyword evidence="3" id="KW-1185">Reference proteome</keyword>
<dbReference type="RefSeq" id="XP_042924199.1">
    <property type="nucleotide sequence ID" value="XM_043063493.1"/>
</dbReference>
<gene>
    <name evidence="2" type="ORF">CHLRE_06g295301v5</name>
</gene>
<reference evidence="2 3" key="1">
    <citation type="journal article" date="2007" name="Science">
        <title>The Chlamydomonas genome reveals the evolution of key animal and plant functions.</title>
        <authorList>
            <person name="Merchant S.S."/>
            <person name="Prochnik S.E."/>
            <person name="Vallon O."/>
            <person name="Harris E.H."/>
            <person name="Karpowicz S.J."/>
            <person name="Witman G.B."/>
            <person name="Terry A."/>
            <person name="Salamov A."/>
            <person name="Fritz-Laylin L.K."/>
            <person name="Marechal-Drouard L."/>
            <person name="Marshall W.F."/>
            <person name="Qu L.H."/>
            <person name="Nelson D.R."/>
            <person name="Sanderfoot A.A."/>
            <person name="Spalding M.H."/>
            <person name="Kapitonov V.V."/>
            <person name="Ren Q."/>
            <person name="Ferris P."/>
            <person name="Lindquist E."/>
            <person name="Shapiro H."/>
            <person name="Lucas S.M."/>
            <person name="Grimwood J."/>
            <person name="Schmutz J."/>
            <person name="Cardol P."/>
            <person name="Cerutti H."/>
            <person name="Chanfreau G."/>
            <person name="Chen C.L."/>
            <person name="Cognat V."/>
            <person name="Croft M.T."/>
            <person name="Dent R."/>
            <person name="Dutcher S."/>
            <person name="Fernandez E."/>
            <person name="Fukuzawa H."/>
            <person name="Gonzalez-Ballester D."/>
            <person name="Gonzalez-Halphen D."/>
            <person name="Hallmann A."/>
            <person name="Hanikenne M."/>
            <person name="Hippler M."/>
            <person name="Inwood W."/>
            <person name="Jabbari K."/>
            <person name="Kalanon M."/>
            <person name="Kuras R."/>
            <person name="Lefebvre P.A."/>
            <person name="Lemaire S.D."/>
            <person name="Lobanov A.V."/>
            <person name="Lohr M."/>
            <person name="Manuell A."/>
            <person name="Meier I."/>
            <person name="Mets L."/>
            <person name="Mittag M."/>
            <person name="Mittelmeier T."/>
            <person name="Moroney J.V."/>
            <person name="Moseley J."/>
            <person name="Napoli C."/>
            <person name="Nedelcu A.M."/>
            <person name="Niyogi K."/>
            <person name="Novoselov S.V."/>
            <person name="Paulsen I.T."/>
            <person name="Pazour G."/>
            <person name="Purton S."/>
            <person name="Ral J.P."/>
            <person name="Riano-Pachon D.M."/>
            <person name="Riekhof W."/>
            <person name="Rymarquis L."/>
            <person name="Schroda M."/>
            <person name="Stern D."/>
            <person name="Umen J."/>
            <person name="Willows R."/>
            <person name="Wilson N."/>
            <person name="Zimmer S.L."/>
            <person name="Allmer J."/>
            <person name="Balk J."/>
            <person name="Bisova K."/>
            <person name="Chen C.J."/>
            <person name="Elias M."/>
            <person name="Gendler K."/>
            <person name="Hauser C."/>
            <person name="Lamb M.R."/>
            <person name="Ledford H."/>
            <person name="Long J.C."/>
            <person name="Minagawa J."/>
            <person name="Page M.D."/>
            <person name="Pan J."/>
            <person name="Pootakham W."/>
            <person name="Roje S."/>
            <person name="Rose A."/>
            <person name="Stahlberg E."/>
            <person name="Terauchi A.M."/>
            <person name="Yang P."/>
            <person name="Ball S."/>
            <person name="Bowler C."/>
            <person name="Dieckmann C.L."/>
            <person name="Gladyshev V.N."/>
            <person name="Green P."/>
            <person name="Jorgensen R."/>
            <person name="Mayfield S."/>
            <person name="Mueller-Roeber B."/>
            <person name="Rajamani S."/>
            <person name="Sayre R.T."/>
            <person name="Brokstein P."/>
            <person name="Dubchak I."/>
            <person name="Goodstein D."/>
            <person name="Hornick L."/>
            <person name="Huang Y.W."/>
            <person name="Jhaveri J."/>
            <person name="Luo Y."/>
            <person name="Martinez D."/>
            <person name="Ngau W.C."/>
            <person name="Otillar B."/>
            <person name="Poliakov A."/>
            <person name="Porter A."/>
            <person name="Szajkowski L."/>
            <person name="Werner G."/>
            <person name="Zhou K."/>
            <person name="Grigoriev I.V."/>
            <person name="Rokhsar D.S."/>
            <person name="Grossman A.R."/>
        </authorList>
    </citation>
    <scope>NUCLEOTIDE SEQUENCE [LARGE SCALE GENOMIC DNA]</scope>
    <source>
        <strain evidence="3">CC-503</strain>
    </source>
</reference>
<evidence type="ECO:0000313" key="3">
    <source>
        <dbReference type="Proteomes" id="UP000006906"/>
    </source>
</evidence>
<dbReference type="PROSITE" id="PS51257">
    <property type="entry name" value="PROKAR_LIPOPROTEIN"/>
    <property type="match status" value="1"/>
</dbReference>
<dbReference type="AlphaFoldDB" id="A0A2K3DQJ4"/>
<dbReference type="Proteomes" id="UP000006906">
    <property type="component" value="Chromosome 6"/>
</dbReference>